<dbReference type="InterPro" id="IPR024791">
    <property type="entry name" value="Cyt_c/ubiquinol_Oxase_su3"/>
</dbReference>
<dbReference type="SUPFAM" id="SSF81452">
    <property type="entry name" value="Cytochrome c oxidase subunit III-like"/>
    <property type="match status" value="1"/>
</dbReference>
<comment type="subcellular location">
    <subcellularLocation>
        <location evidence="1 7">Cell membrane</location>
        <topology evidence="1 7">Multi-pass membrane protein</topology>
    </subcellularLocation>
</comment>
<evidence type="ECO:0000256" key="5">
    <source>
        <dbReference type="ARBA" id="ARBA00022989"/>
    </source>
</evidence>
<dbReference type="PROSITE" id="PS50253">
    <property type="entry name" value="COX3"/>
    <property type="match status" value="1"/>
</dbReference>
<reference evidence="10 11" key="1">
    <citation type="submission" date="2020-07" db="EMBL/GenBank/DDBJ databases">
        <title>Genomic Encyclopedia of Type Strains, Phase IV (KMG-V): Genome sequencing to study the core and pangenomes of soil and plant-associated prokaryotes.</title>
        <authorList>
            <person name="Whitman W."/>
        </authorList>
    </citation>
    <scope>NUCLEOTIDE SEQUENCE [LARGE SCALE GENOMIC DNA]</scope>
    <source>
        <strain evidence="10 11">SAS40</strain>
    </source>
</reference>
<feature type="transmembrane region" description="Helical" evidence="8">
    <location>
        <begin position="78"/>
        <end position="97"/>
    </location>
</feature>
<feature type="domain" description="Heme-copper oxidase subunit III family profile" evidence="9">
    <location>
        <begin position="48"/>
        <end position="216"/>
    </location>
</feature>
<evidence type="ECO:0000313" key="11">
    <source>
        <dbReference type="Proteomes" id="UP000542125"/>
    </source>
</evidence>
<protein>
    <submittedName>
        <fullName evidence="10">Heme/copper-type cytochrome/quinol oxidase subunit 3</fullName>
    </submittedName>
</protein>
<feature type="transmembrane region" description="Helical" evidence="8">
    <location>
        <begin position="195"/>
        <end position="214"/>
    </location>
</feature>
<dbReference type="GO" id="GO:0004129">
    <property type="term" value="F:cytochrome-c oxidase activity"/>
    <property type="evidence" value="ECO:0007669"/>
    <property type="project" value="InterPro"/>
</dbReference>
<dbReference type="InterPro" id="IPR000298">
    <property type="entry name" value="Cyt_c_oxidase-like_su3"/>
</dbReference>
<keyword evidence="3" id="KW-1003">Cell membrane</keyword>
<name>A0A7Y9LMY6_9BURK</name>
<dbReference type="InterPro" id="IPR035973">
    <property type="entry name" value="Cyt_c_oxidase_su3-like_sf"/>
</dbReference>
<dbReference type="Proteomes" id="UP000542125">
    <property type="component" value="Unassembled WGS sequence"/>
</dbReference>
<feature type="transmembrane region" description="Helical" evidence="8">
    <location>
        <begin position="117"/>
        <end position="134"/>
    </location>
</feature>
<feature type="transmembrane region" description="Helical" evidence="8">
    <location>
        <begin position="40"/>
        <end position="66"/>
    </location>
</feature>
<evidence type="ECO:0000256" key="6">
    <source>
        <dbReference type="ARBA" id="ARBA00023136"/>
    </source>
</evidence>
<dbReference type="AlphaFoldDB" id="A0A7Y9LMY6"/>
<keyword evidence="11" id="KW-1185">Reference proteome</keyword>
<dbReference type="EMBL" id="JACBYR010000001">
    <property type="protein sequence ID" value="NYE84137.1"/>
    <property type="molecule type" value="Genomic_DNA"/>
</dbReference>
<dbReference type="RefSeq" id="WP_179587864.1">
    <property type="nucleotide sequence ID" value="NZ_JACBYR010000001.1"/>
</dbReference>
<evidence type="ECO:0000256" key="3">
    <source>
        <dbReference type="ARBA" id="ARBA00022475"/>
    </source>
</evidence>
<proteinExistence type="inferred from homology"/>
<dbReference type="InterPro" id="IPR013833">
    <property type="entry name" value="Cyt_c_oxidase_su3_a-hlx"/>
</dbReference>
<evidence type="ECO:0000259" key="9">
    <source>
        <dbReference type="PROSITE" id="PS50253"/>
    </source>
</evidence>
<gene>
    <name evidence="10" type="ORF">FHW18_003408</name>
</gene>
<comment type="caution">
    <text evidence="10">The sequence shown here is derived from an EMBL/GenBank/DDBJ whole genome shotgun (WGS) entry which is preliminary data.</text>
</comment>
<evidence type="ECO:0000256" key="7">
    <source>
        <dbReference type="RuleBase" id="RU003376"/>
    </source>
</evidence>
<evidence type="ECO:0000256" key="8">
    <source>
        <dbReference type="SAM" id="Phobius"/>
    </source>
</evidence>
<evidence type="ECO:0000256" key="4">
    <source>
        <dbReference type="ARBA" id="ARBA00022692"/>
    </source>
</evidence>
<keyword evidence="5 8" id="KW-1133">Transmembrane helix</keyword>
<keyword evidence="4 7" id="KW-0812">Transmembrane</keyword>
<evidence type="ECO:0000313" key="10">
    <source>
        <dbReference type="EMBL" id="NYE84137.1"/>
    </source>
</evidence>
<accession>A0A7Y9LMY6</accession>
<sequence length="217" mass="24617">MTAHDLPASDSATWTPDGLPARDVLNVRDLPTYAFGHRSIMWWATLGLMVIESTVFALAVMTYFYLRSLSADWPINAIAPDLLWGTVNTVILLLSAIPNHFAKREAERLNRVRARNWLLVCLLSAILFLAVRAFEFATLNVSWTLNAYGSIVWLLLGLHTVHLLTDTIDTSVLTVLLYTGPLEGKRYVDVSENAAYWYFVVVSWLPIYAVIYWAPRW</sequence>
<evidence type="ECO:0000256" key="2">
    <source>
        <dbReference type="ARBA" id="ARBA00010581"/>
    </source>
</evidence>
<dbReference type="GO" id="GO:0005886">
    <property type="term" value="C:plasma membrane"/>
    <property type="evidence" value="ECO:0007669"/>
    <property type="project" value="UniProtKB-SubCell"/>
</dbReference>
<organism evidence="10 11">
    <name type="scientific">Pigmentiphaga litoralis</name>
    <dbReference type="NCBI Taxonomy" id="516702"/>
    <lineage>
        <taxon>Bacteria</taxon>
        <taxon>Pseudomonadati</taxon>
        <taxon>Pseudomonadota</taxon>
        <taxon>Betaproteobacteria</taxon>
        <taxon>Burkholderiales</taxon>
        <taxon>Alcaligenaceae</taxon>
        <taxon>Pigmentiphaga</taxon>
    </lineage>
</organism>
<dbReference type="GO" id="GO:0019646">
    <property type="term" value="P:aerobic electron transport chain"/>
    <property type="evidence" value="ECO:0007669"/>
    <property type="project" value="InterPro"/>
</dbReference>
<comment type="similarity">
    <text evidence="2 7">Belongs to the cytochrome c oxidase subunit 3 family.</text>
</comment>
<dbReference type="PANTHER" id="PTHR11403">
    <property type="entry name" value="CYTOCHROME C OXIDASE SUBUNIT III"/>
    <property type="match status" value="1"/>
</dbReference>
<dbReference type="PANTHER" id="PTHR11403:SF2">
    <property type="entry name" value="CYTOCHROME BO(3) UBIQUINOL OXIDASE SUBUNIT 3"/>
    <property type="match status" value="1"/>
</dbReference>
<keyword evidence="6 8" id="KW-0472">Membrane</keyword>
<dbReference type="Pfam" id="PF00510">
    <property type="entry name" value="COX3"/>
    <property type="match status" value="1"/>
</dbReference>
<dbReference type="Gene3D" id="1.20.120.80">
    <property type="entry name" value="Cytochrome c oxidase, subunit III, four-helix bundle"/>
    <property type="match status" value="1"/>
</dbReference>
<feature type="transmembrane region" description="Helical" evidence="8">
    <location>
        <begin position="146"/>
        <end position="165"/>
    </location>
</feature>
<evidence type="ECO:0000256" key="1">
    <source>
        <dbReference type="ARBA" id="ARBA00004651"/>
    </source>
</evidence>